<proteinExistence type="predicted"/>
<sequence>MPTHTVEKLVYDTFMEHKPELRTSGAWRLDNATAPDLTGPVHPMFAQDRWIRTDAGLSGGAKGRPDYLHYDRMLPALRLASKLITTKCLLPWWCHMYTGNPVINYATGVSYLRENNAEHTRRAFDLAASALLRLSKNITIAFQPPIREADFTYGRTWAERRIFPWYSSTHPTTWPDAEPVHNPRFPDRQFLPVVVLNYEYYLWMKNKFPEANMASKIRFWFILAVTLVHEIAHAAWFVSQPLYYQRRFDEPFHQKGDPSAELGFSWEEWVFGHLIYPITGSAEKIRIDPAGPLVANYVDAFPDGSETKHWQGKVRSIPGVTFEAKKTTTKGQLWKALDLSKPENVRDITWAVPTKWIAQWFQRSTWQKWDRLRVGDWVPPPFGPSFVVNIEIVKNGRLTSYVGVKDGKSDIAKVETNARRHDWEKRGDYSADEGGDKYYDDDYDKL</sequence>
<gene>
    <name evidence="2" type="ORF">BU16DRAFT_567140</name>
</gene>
<dbReference type="AlphaFoldDB" id="A0A6A6QDG9"/>
<organism evidence="2 3">
    <name type="scientific">Lophium mytilinum</name>
    <dbReference type="NCBI Taxonomy" id="390894"/>
    <lineage>
        <taxon>Eukaryota</taxon>
        <taxon>Fungi</taxon>
        <taxon>Dikarya</taxon>
        <taxon>Ascomycota</taxon>
        <taxon>Pezizomycotina</taxon>
        <taxon>Dothideomycetes</taxon>
        <taxon>Pleosporomycetidae</taxon>
        <taxon>Mytilinidiales</taxon>
        <taxon>Mytilinidiaceae</taxon>
        <taxon>Lophium</taxon>
    </lineage>
</organism>
<dbReference type="Proteomes" id="UP000799750">
    <property type="component" value="Unassembled WGS sequence"/>
</dbReference>
<evidence type="ECO:0000313" key="3">
    <source>
        <dbReference type="Proteomes" id="UP000799750"/>
    </source>
</evidence>
<feature type="region of interest" description="Disordered" evidence="1">
    <location>
        <begin position="423"/>
        <end position="446"/>
    </location>
</feature>
<evidence type="ECO:0000313" key="2">
    <source>
        <dbReference type="EMBL" id="KAF2490040.1"/>
    </source>
</evidence>
<reference evidence="2" key="1">
    <citation type="journal article" date="2020" name="Stud. Mycol.">
        <title>101 Dothideomycetes genomes: a test case for predicting lifestyles and emergence of pathogens.</title>
        <authorList>
            <person name="Haridas S."/>
            <person name="Albert R."/>
            <person name="Binder M."/>
            <person name="Bloem J."/>
            <person name="Labutti K."/>
            <person name="Salamov A."/>
            <person name="Andreopoulos B."/>
            <person name="Baker S."/>
            <person name="Barry K."/>
            <person name="Bills G."/>
            <person name="Bluhm B."/>
            <person name="Cannon C."/>
            <person name="Castanera R."/>
            <person name="Culley D."/>
            <person name="Daum C."/>
            <person name="Ezra D."/>
            <person name="Gonzalez J."/>
            <person name="Henrissat B."/>
            <person name="Kuo A."/>
            <person name="Liang C."/>
            <person name="Lipzen A."/>
            <person name="Lutzoni F."/>
            <person name="Magnuson J."/>
            <person name="Mondo S."/>
            <person name="Nolan M."/>
            <person name="Ohm R."/>
            <person name="Pangilinan J."/>
            <person name="Park H.-J."/>
            <person name="Ramirez L."/>
            <person name="Alfaro M."/>
            <person name="Sun H."/>
            <person name="Tritt A."/>
            <person name="Yoshinaga Y."/>
            <person name="Zwiers L.-H."/>
            <person name="Turgeon B."/>
            <person name="Goodwin S."/>
            <person name="Spatafora J."/>
            <person name="Crous P."/>
            <person name="Grigoriev I."/>
        </authorList>
    </citation>
    <scope>NUCLEOTIDE SEQUENCE</scope>
    <source>
        <strain evidence="2">CBS 269.34</strain>
    </source>
</reference>
<dbReference type="EMBL" id="MU004198">
    <property type="protein sequence ID" value="KAF2490040.1"/>
    <property type="molecule type" value="Genomic_DNA"/>
</dbReference>
<protein>
    <submittedName>
        <fullName evidence="2">Uncharacterized protein</fullName>
    </submittedName>
</protein>
<evidence type="ECO:0000256" key="1">
    <source>
        <dbReference type="SAM" id="MobiDB-lite"/>
    </source>
</evidence>
<name>A0A6A6QDG9_9PEZI</name>
<dbReference type="OrthoDB" id="10254945at2759"/>
<keyword evidence="3" id="KW-1185">Reference proteome</keyword>
<accession>A0A6A6QDG9</accession>